<organism evidence="7 8">
    <name type="scientific">Temnothorax longispinosus</name>
    <dbReference type="NCBI Taxonomy" id="300112"/>
    <lineage>
        <taxon>Eukaryota</taxon>
        <taxon>Metazoa</taxon>
        <taxon>Ecdysozoa</taxon>
        <taxon>Arthropoda</taxon>
        <taxon>Hexapoda</taxon>
        <taxon>Insecta</taxon>
        <taxon>Pterygota</taxon>
        <taxon>Neoptera</taxon>
        <taxon>Endopterygota</taxon>
        <taxon>Hymenoptera</taxon>
        <taxon>Apocrita</taxon>
        <taxon>Aculeata</taxon>
        <taxon>Formicoidea</taxon>
        <taxon>Formicidae</taxon>
        <taxon>Myrmicinae</taxon>
        <taxon>Temnothorax</taxon>
    </lineage>
</organism>
<comment type="caution">
    <text evidence="7">The sequence shown here is derived from an EMBL/GenBank/DDBJ whole genome shotgun (WGS) entry which is preliminary data.</text>
</comment>
<dbReference type="GO" id="GO:0005886">
    <property type="term" value="C:plasma membrane"/>
    <property type="evidence" value="ECO:0007669"/>
    <property type="project" value="UniProtKB-SubCell"/>
</dbReference>
<sequence>MTFKMAYYFGMIAIDLREILYAILINNYVKCRIMSAVVFFLWFSYNVFKFLLINYLCEIVSIKARTTADLLNKLSYFTCDVEIHETISQFSLQIVHAPLRFCGIGLFRFGFKFLYMFIMNIATVLVIIIQARAKK</sequence>
<proteinExistence type="predicted"/>
<evidence type="ECO:0000313" key="7">
    <source>
        <dbReference type="EMBL" id="TGZ46192.1"/>
    </source>
</evidence>
<evidence type="ECO:0000256" key="6">
    <source>
        <dbReference type="SAM" id="Phobius"/>
    </source>
</evidence>
<evidence type="ECO:0000256" key="3">
    <source>
        <dbReference type="ARBA" id="ARBA00022692"/>
    </source>
</evidence>
<dbReference type="Proteomes" id="UP000310200">
    <property type="component" value="Unassembled WGS sequence"/>
</dbReference>
<feature type="transmembrane region" description="Helical" evidence="6">
    <location>
        <begin position="36"/>
        <end position="56"/>
    </location>
</feature>
<dbReference type="InterPro" id="IPR013604">
    <property type="entry name" value="7TM_chemorcpt"/>
</dbReference>
<dbReference type="AlphaFoldDB" id="A0A4S2KA21"/>
<evidence type="ECO:0000256" key="4">
    <source>
        <dbReference type="ARBA" id="ARBA00022989"/>
    </source>
</evidence>
<protein>
    <recommendedName>
        <fullName evidence="9">Gustatory receptor</fullName>
    </recommendedName>
</protein>
<keyword evidence="8" id="KW-1185">Reference proteome</keyword>
<evidence type="ECO:0000256" key="2">
    <source>
        <dbReference type="ARBA" id="ARBA00022475"/>
    </source>
</evidence>
<accession>A0A4S2KA21</accession>
<name>A0A4S2KA21_9HYME</name>
<keyword evidence="3 6" id="KW-0812">Transmembrane</keyword>
<evidence type="ECO:0000256" key="1">
    <source>
        <dbReference type="ARBA" id="ARBA00004651"/>
    </source>
</evidence>
<keyword evidence="5 6" id="KW-0472">Membrane</keyword>
<evidence type="ECO:0000256" key="5">
    <source>
        <dbReference type="ARBA" id="ARBA00023136"/>
    </source>
</evidence>
<gene>
    <name evidence="7" type="ORF">DBV15_06535</name>
</gene>
<dbReference type="GO" id="GO:0050909">
    <property type="term" value="P:sensory perception of taste"/>
    <property type="evidence" value="ECO:0007669"/>
    <property type="project" value="InterPro"/>
</dbReference>
<evidence type="ECO:0000313" key="8">
    <source>
        <dbReference type="Proteomes" id="UP000310200"/>
    </source>
</evidence>
<comment type="subcellular location">
    <subcellularLocation>
        <location evidence="1">Cell membrane</location>
        <topology evidence="1">Multi-pass membrane protein</topology>
    </subcellularLocation>
</comment>
<evidence type="ECO:0008006" key="9">
    <source>
        <dbReference type="Google" id="ProtNLM"/>
    </source>
</evidence>
<dbReference type="Pfam" id="PF08395">
    <property type="entry name" value="7tm_7"/>
    <property type="match status" value="1"/>
</dbReference>
<dbReference type="EMBL" id="QBLH01002927">
    <property type="protein sequence ID" value="TGZ46192.1"/>
    <property type="molecule type" value="Genomic_DNA"/>
</dbReference>
<reference evidence="7 8" key="1">
    <citation type="journal article" date="2019" name="Philos. Trans. R. Soc. Lond., B, Biol. Sci.">
        <title>Ant behaviour and brain gene expression of defending hosts depend on the ecological success of the intruding social parasite.</title>
        <authorList>
            <person name="Kaur R."/>
            <person name="Stoldt M."/>
            <person name="Jongepier E."/>
            <person name="Feldmeyer B."/>
            <person name="Menzel F."/>
            <person name="Bornberg-Bauer E."/>
            <person name="Foitzik S."/>
        </authorList>
    </citation>
    <scope>NUCLEOTIDE SEQUENCE [LARGE SCALE GENOMIC DNA]</scope>
    <source>
        <tissue evidence="7">Whole body</tissue>
    </source>
</reference>
<keyword evidence="2" id="KW-1003">Cell membrane</keyword>
<feature type="transmembrane region" description="Helical" evidence="6">
    <location>
        <begin position="6"/>
        <end position="24"/>
    </location>
</feature>
<feature type="transmembrane region" description="Helical" evidence="6">
    <location>
        <begin position="113"/>
        <end position="131"/>
    </location>
</feature>
<keyword evidence="4 6" id="KW-1133">Transmembrane helix</keyword>